<evidence type="ECO:0000256" key="4">
    <source>
        <dbReference type="ARBA" id="ARBA00022801"/>
    </source>
</evidence>
<dbReference type="RefSeq" id="WP_136013118.1">
    <property type="nucleotide sequence ID" value="NZ_SRYE01000005.1"/>
</dbReference>
<evidence type="ECO:0000256" key="5">
    <source>
        <dbReference type="ARBA" id="ARBA00022839"/>
    </source>
</evidence>
<dbReference type="SUPFAM" id="SSF116842">
    <property type="entry name" value="XseB-like"/>
    <property type="match status" value="1"/>
</dbReference>
<dbReference type="InterPro" id="IPR003761">
    <property type="entry name" value="Exonuc_VII_S"/>
</dbReference>
<comment type="caution">
    <text evidence="7">The sequence shown here is derived from an EMBL/GenBank/DDBJ whole genome shotgun (WGS) entry which is preliminary data.</text>
</comment>
<evidence type="ECO:0000256" key="3">
    <source>
        <dbReference type="ARBA" id="ARBA00022722"/>
    </source>
</evidence>
<evidence type="ECO:0000256" key="2">
    <source>
        <dbReference type="ARBA" id="ARBA00022490"/>
    </source>
</evidence>
<organism evidence="7 8">
    <name type="scientific">Muricaecibacterium torontonense</name>
    <dbReference type="NCBI Taxonomy" id="3032871"/>
    <lineage>
        <taxon>Bacteria</taxon>
        <taxon>Bacillati</taxon>
        <taxon>Actinomycetota</taxon>
        <taxon>Coriobacteriia</taxon>
        <taxon>Coriobacteriales</taxon>
        <taxon>Atopobiaceae</taxon>
        <taxon>Muricaecibacterium</taxon>
    </lineage>
</organism>
<keyword evidence="5" id="KW-0269">Exonuclease</keyword>
<dbReference type="GO" id="GO:0006308">
    <property type="term" value="P:DNA catabolic process"/>
    <property type="evidence" value="ECO:0007669"/>
    <property type="project" value="InterPro"/>
</dbReference>
<sequence>MAHQDHAYNDFESVTARLDEIVKDVKAKDTSLERSLDLFDEAINLGSKAVELVDRTNFSPAEKERLADLSAKDLVEAQEAQGGQEASELLAKEGQEALSAGETMATPQHQEGETVAEEALQDALDDKDDGAWSPSAGGL</sequence>
<accession>A0A4S2EY19</accession>
<dbReference type="AlphaFoldDB" id="A0A4S2EY19"/>
<dbReference type="Proteomes" id="UP000310263">
    <property type="component" value="Unassembled WGS sequence"/>
</dbReference>
<dbReference type="OrthoDB" id="3186696at2"/>
<evidence type="ECO:0000256" key="1">
    <source>
        <dbReference type="ARBA" id="ARBA00009998"/>
    </source>
</evidence>
<gene>
    <name evidence="7" type="ORF">E5334_08275</name>
</gene>
<dbReference type="Pfam" id="PF02609">
    <property type="entry name" value="Exonuc_VII_S"/>
    <property type="match status" value="1"/>
</dbReference>
<keyword evidence="8" id="KW-1185">Reference proteome</keyword>
<proteinExistence type="inferred from homology"/>
<keyword evidence="2" id="KW-0963">Cytoplasm</keyword>
<dbReference type="Gene3D" id="1.10.287.1040">
    <property type="entry name" value="Exonuclease VII, small subunit"/>
    <property type="match status" value="1"/>
</dbReference>
<dbReference type="GO" id="GO:0008855">
    <property type="term" value="F:exodeoxyribonuclease VII activity"/>
    <property type="evidence" value="ECO:0007669"/>
    <property type="project" value="InterPro"/>
</dbReference>
<reference evidence="7 8" key="1">
    <citation type="submission" date="2019-04" db="EMBL/GenBank/DDBJ databases">
        <title>Microbes associate with the intestines of laboratory mice.</title>
        <authorList>
            <person name="Navarre W."/>
            <person name="Wong E."/>
            <person name="Huang K."/>
            <person name="Tropini C."/>
            <person name="Ng K."/>
            <person name="Yu B."/>
        </authorList>
    </citation>
    <scope>NUCLEOTIDE SEQUENCE [LARGE SCALE GENOMIC DNA]</scope>
    <source>
        <strain evidence="7 8">NM07_P-09</strain>
    </source>
</reference>
<evidence type="ECO:0000313" key="7">
    <source>
        <dbReference type="EMBL" id="TGY61396.1"/>
    </source>
</evidence>
<evidence type="ECO:0000256" key="6">
    <source>
        <dbReference type="SAM" id="MobiDB-lite"/>
    </source>
</evidence>
<dbReference type="EMBL" id="SRYE01000005">
    <property type="protein sequence ID" value="TGY61396.1"/>
    <property type="molecule type" value="Genomic_DNA"/>
</dbReference>
<keyword evidence="4" id="KW-0378">Hydrolase</keyword>
<evidence type="ECO:0000313" key="8">
    <source>
        <dbReference type="Proteomes" id="UP000310263"/>
    </source>
</evidence>
<keyword evidence="3" id="KW-0540">Nuclease</keyword>
<protein>
    <submittedName>
        <fullName evidence="7">Exodeoxyribonuclease VII small subunit</fullName>
    </submittedName>
</protein>
<dbReference type="GO" id="GO:0009318">
    <property type="term" value="C:exodeoxyribonuclease VII complex"/>
    <property type="evidence" value="ECO:0007669"/>
    <property type="project" value="InterPro"/>
</dbReference>
<name>A0A4S2EY19_9ACTN</name>
<feature type="compositionally biased region" description="Acidic residues" evidence="6">
    <location>
        <begin position="114"/>
        <end position="128"/>
    </location>
</feature>
<feature type="region of interest" description="Disordered" evidence="6">
    <location>
        <begin position="79"/>
        <end position="139"/>
    </location>
</feature>
<comment type="similarity">
    <text evidence="1">Belongs to the XseB family.</text>
</comment>
<dbReference type="InterPro" id="IPR037004">
    <property type="entry name" value="Exonuc_VII_ssu_sf"/>
</dbReference>